<evidence type="ECO:0000313" key="1">
    <source>
        <dbReference type="EMBL" id="PSL40886.1"/>
    </source>
</evidence>
<dbReference type="Proteomes" id="UP000242682">
    <property type="component" value="Unassembled WGS sequence"/>
</dbReference>
<keyword evidence="2" id="KW-1185">Reference proteome</keyword>
<sequence>MFKHVKNFTVIALSIILLSSFLVIASSYFNSKQIGSLSMQCIENNGIIHLEIHNSLTNDYSFECKKNEIK</sequence>
<evidence type="ECO:0000313" key="2">
    <source>
        <dbReference type="Proteomes" id="UP000242682"/>
    </source>
</evidence>
<accession>A0A2P8H3U2</accession>
<organism evidence="1 2">
    <name type="scientific">Planomicrobium soli</name>
    <dbReference type="NCBI Taxonomy" id="1176648"/>
    <lineage>
        <taxon>Bacteria</taxon>
        <taxon>Bacillati</taxon>
        <taxon>Bacillota</taxon>
        <taxon>Bacilli</taxon>
        <taxon>Bacillales</taxon>
        <taxon>Caryophanaceae</taxon>
        <taxon>Planomicrobium</taxon>
    </lineage>
</organism>
<gene>
    <name evidence="1" type="ORF">B0H99_10318</name>
</gene>
<name>A0A2P8H3U2_9BACL</name>
<proteinExistence type="predicted"/>
<dbReference type="AlphaFoldDB" id="A0A2P8H3U2"/>
<reference evidence="1 2" key="1">
    <citation type="submission" date="2018-03" db="EMBL/GenBank/DDBJ databases">
        <title>Genomic Encyclopedia of Type Strains, Phase III (KMG-III): the genomes of soil and plant-associated and newly described type strains.</title>
        <authorList>
            <person name="Whitman W."/>
        </authorList>
    </citation>
    <scope>NUCLEOTIDE SEQUENCE [LARGE SCALE GENOMIC DNA]</scope>
    <source>
        <strain evidence="1 2">CGMCC 1.12259</strain>
    </source>
</reference>
<protein>
    <submittedName>
        <fullName evidence="1">Uncharacterized protein</fullName>
    </submittedName>
</protein>
<dbReference type="EMBL" id="PYAT01000003">
    <property type="protein sequence ID" value="PSL40886.1"/>
    <property type="molecule type" value="Genomic_DNA"/>
</dbReference>
<comment type="caution">
    <text evidence="1">The sequence shown here is derived from an EMBL/GenBank/DDBJ whole genome shotgun (WGS) entry which is preliminary data.</text>
</comment>